<protein>
    <submittedName>
        <fullName evidence="1">Uncharacterized protein</fullName>
    </submittedName>
</protein>
<evidence type="ECO:0000313" key="1">
    <source>
        <dbReference type="EMBL" id="MPM91876.1"/>
    </source>
</evidence>
<dbReference type="EMBL" id="VSSQ01038880">
    <property type="protein sequence ID" value="MPM91876.1"/>
    <property type="molecule type" value="Genomic_DNA"/>
</dbReference>
<comment type="caution">
    <text evidence="1">The sequence shown here is derived from an EMBL/GenBank/DDBJ whole genome shotgun (WGS) entry which is preliminary data.</text>
</comment>
<accession>A0A645DRD9</accession>
<proteinExistence type="predicted"/>
<name>A0A645DRD9_9ZZZZ</name>
<organism evidence="1">
    <name type="scientific">bioreactor metagenome</name>
    <dbReference type="NCBI Taxonomy" id="1076179"/>
    <lineage>
        <taxon>unclassified sequences</taxon>
        <taxon>metagenomes</taxon>
        <taxon>ecological metagenomes</taxon>
    </lineage>
</organism>
<reference evidence="1" key="1">
    <citation type="submission" date="2019-08" db="EMBL/GenBank/DDBJ databases">
        <authorList>
            <person name="Kucharzyk K."/>
            <person name="Murdoch R.W."/>
            <person name="Higgins S."/>
            <person name="Loffler F."/>
        </authorList>
    </citation>
    <scope>NUCLEOTIDE SEQUENCE</scope>
</reference>
<gene>
    <name evidence="1" type="ORF">SDC9_139010</name>
</gene>
<sequence>MRVARGGAVGDHGHGLGGRVRGVHLDLDVQHRGQAAQALRANAQGVDLLVQLKTQFFDLVELLAACGLGLQLVHVEVFHQAFLGQQDGLFRRAANADAQHAGRAPACAHGGHRLQNPVHQIVAGVHHDHLGLVLRAAALGRHGDVHGVAGNDLHVDDGRRVVLGVLAGELRIGHDRGAQLVVRVVVATAHAFVDGVFQTGGEAFPLHVHTYLQEHVDDAGVLADRAVARGAHLGVGEDLRHRILGRRALLALIGTGQMLDVVSGVVVADVLEGTCDRIDQVLLADGCGHREASRGYGGARGCAGKTCQLSAEAPFQRRETREVFYRTRRRHGCSSH</sequence>
<dbReference type="AlphaFoldDB" id="A0A645DRD9"/>